<comment type="pathway">
    <text evidence="1">Glycerolipid metabolism; triacylglycerol biosynthesis.</text>
</comment>
<dbReference type="EMBL" id="KE361630">
    <property type="protein sequence ID" value="EPQ29687.1"/>
    <property type="molecule type" value="Genomic_DNA"/>
</dbReference>
<comment type="catalytic activity">
    <reaction evidence="6">
        <text>a long chain fatty alcohol + a fatty acyl-CoA = a long-chain alcohol wax ester + CoA</text>
        <dbReference type="Rhea" id="RHEA:38443"/>
        <dbReference type="ChEBI" id="CHEBI:17135"/>
        <dbReference type="ChEBI" id="CHEBI:57287"/>
        <dbReference type="ChEBI" id="CHEBI:77636"/>
        <dbReference type="ChEBI" id="CHEBI:235323"/>
        <dbReference type="EC" id="2.3.1.75"/>
    </reaction>
</comment>
<keyword evidence="9" id="KW-0472">Membrane</keyword>
<dbReference type="Pfam" id="PF06974">
    <property type="entry name" value="WS_DGAT_C"/>
    <property type="match status" value="1"/>
</dbReference>
<accession>A0A061H9W7</accession>
<dbReference type="InterPro" id="IPR009721">
    <property type="entry name" value="O-acyltransferase_WSD1_C"/>
</dbReference>
<dbReference type="KEGG" id="pfp:PFL1_02907"/>
<evidence type="ECO:0000256" key="7">
    <source>
        <dbReference type="ARBA" id="ARBA00048109"/>
    </source>
</evidence>
<dbReference type="HOGENOM" id="CLU_021250_0_0_1"/>
<dbReference type="GO" id="GO:0047196">
    <property type="term" value="F:long-chain-alcohol O-fatty-acyltransferase activity"/>
    <property type="evidence" value="ECO:0007669"/>
    <property type="project" value="UniProtKB-EC"/>
</dbReference>
<dbReference type="GO" id="GO:0004144">
    <property type="term" value="F:diacylglycerol O-acyltransferase activity"/>
    <property type="evidence" value="ECO:0007669"/>
    <property type="project" value="UniProtKB-EC"/>
</dbReference>
<evidence type="ECO:0000256" key="4">
    <source>
        <dbReference type="ARBA" id="ARBA00023315"/>
    </source>
</evidence>
<keyword evidence="9" id="KW-0812">Transmembrane</keyword>
<keyword evidence="4" id="KW-0012">Acyltransferase</keyword>
<dbReference type="RefSeq" id="XP_007878610.1">
    <property type="nucleotide sequence ID" value="XM_007880419.1"/>
</dbReference>
<evidence type="ECO:0000313" key="12">
    <source>
        <dbReference type="EMBL" id="EPQ29687.1"/>
    </source>
</evidence>
<comment type="catalytic activity">
    <reaction evidence="7">
        <text>an acyl-CoA + a 1,2-diacyl-sn-glycerol = a triacyl-sn-glycerol + CoA</text>
        <dbReference type="Rhea" id="RHEA:10868"/>
        <dbReference type="ChEBI" id="CHEBI:17815"/>
        <dbReference type="ChEBI" id="CHEBI:57287"/>
        <dbReference type="ChEBI" id="CHEBI:58342"/>
        <dbReference type="ChEBI" id="CHEBI:64615"/>
        <dbReference type="EC" id="2.3.1.20"/>
    </reaction>
</comment>
<dbReference type="eggNOG" id="ENOG502RCYS">
    <property type="taxonomic scope" value="Eukaryota"/>
</dbReference>
<evidence type="ECO:0000256" key="8">
    <source>
        <dbReference type="SAM" id="MobiDB-lite"/>
    </source>
</evidence>
<dbReference type="OrthoDB" id="619536at2759"/>
<dbReference type="InterPro" id="IPR004255">
    <property type="entry name" value="O-acyltransferase_WSD1_N"/>
</dbReference>
<name>A0A061H9W7_9BASI</name>
<dbReference type="InterPro" id="IPR045034">
    <property type="entry name" value="O-acyltransferase_WSD1-like"/>
</dbReference>
<evidence type="ECO:0000313" key="13">
    <source>
        <dbReference type="Proteomes" id="UP000053664"/>
    </source>
</evidence>
<keyword evidence="3" id="KW-0808">Transferase</keyword>
<dbReference type="Proteomes" id="UP000053664">
    <property type="component" value="Unassembled WGS sequence"/>
</dbReference>
<feature type="domain" description="O-acyltransferase WSD1-like N-terminal" evidence="10">
    <location>
        <begin position="154"/>
        <end position="293"/>
    </location>
</feature>
<dbReference type="UniPathway" id="UPA00282"/>
<dbReference type="PANTHER" id="PTHR31650:SF1">
    <property type="entry name" value="WAX ESTER SYNTHASE_DIACYLGLYCEROL ACYLTRANSFERASE 4-RELATED"/>
    <property type="match status" value="1"/>
</dbReference>
<evidence type="ECO:0000256" key="3">
    <source>
        <dbReference type="ARBA" id="ARBA00022679"/>
    </source>
</evidence>
<dbReference type="PANTHER" id="PTHR31650">
    <property type="entry name" value="O-ACYLTRANSFERASE (WSD1-LIKE) FAMILY PROTEIN"/>
    <property type="match status" value="1"/>
</dbReference>
<reference evidence="12 13" key="1">
    <citation type="journal article" date="2013" name="Plant Cell">
        <title>The transition from a phytopathogenic smut ancestor to an anamorphic biocontrol agent deciphered by comparative whole-genome analysis.</title>
        <authorList>
            <person name="Lefebvre F."/>
            <person name="Joly D.L."/>
            <person name="Labbe C."/>
            <person name="Teichmann B."/>
            <person name="Linning R."/>
            <person name="Belzile F."/>
            <person name="Bakkeren G."/>
            <person name="Belanger R.R."/>
        </authorList>
    </citation>
    <scope>NUCLEOTIDE SEQUENCE [LARGE SCALE GENOMIC DNA]</scope>
    <source>
        <strain evidence="12 13">PF-1</strain>
    </source>
</reference>
<protein>
    <submittedName>
        <fullName evidence="12">Uncharacterized protein</fullName>
    </submittedName>
</protein>
<feature type="transmembrane region" description="Helical" evidence="9">
    <location>
        <begin position="342"/>
        <end position="362"/>
    </location>
</feature>
<evidence type="ECO:0000256" key="6">
    <source>
        <dbReference type="ARBA" id="ARBA00047604"/>
    </source>
</evidence>
<evidence type="ECO:0000256" key="9">
    <source>
        <dbReference type="SAM" id="Phobius"/>
    </source>
</evidence>
<gene>
    <name evidence="12" type="ORF">PFL1_02907</name>
</gene>
<keyword evidence="9" id="KW-1133">Transmembrane helix</keyword>
<feature type="compositionally biased region" description="Low complexity" evidence="8">
    <location>
        <begin position="31"/>
        <end position="50"/>
    </location>
</feature>
<feature type="region of interest" description="Disordered" evidence="8">
    <location>
        <begin position="1"/>
        <end position="52"/>
    </location>
</feature>
<evidence type="ECO:0000259" key="10">
    <source>
        <dbReference type="Pfam" id="PF03007"/>
    </source>
</evidence>
<evidence type="ECO:0000256" key="2">
    <source>
        <dbReference type="ARBA" id="ARBA00005189"/>
    </source>
</evidence>
<evidence type="ECO:0000259" key="11">
    <source>
        <dbReference type="Pfam" id="PF06974"/>
    </source>
</evidence>
<feature type="transmembrane region" description="Helical" evidence="9">
    <location>
        <begin position="368"/>
        <end position="387"/>
    </location>
</feature>
<proteinExistence type="inferred from homology"/>
<sequence length="707" mass="77225">MSESYAQAAANGTALEHHVPDMPNGTSNGGSASKATATPASPSAVPSSTSRYSRVANLSKAINGVGQHHLQGSADGAADKSHASSPFASGFVTPVGQTIQFAAHRAEEALQRVAQEQRDQPAGKVAQWLIDAAHRLQQRLQDEVFSRTNAIGGLDNMWLLIDNISAFNPVCTATYTFQDRVDADRIRQKTLDQIDAFPKYRQRLADAGRLWHGALFVDDPDFDINRHVHVKKLPGDAGPKELEAFVSEFIAQPWDFERPLWEYCVLENYNDPDTGAGCAAVVRGHHSLSDGQGFVMSQLFITSLGPKIESMMSEGAQLLSDARRGVARPSRINKSLKPLDRFHGTLLLQLLMLALYWFNALIGLGTDLAGSFTMIFTTGFYAAMTFWRQRYVTASYAGPRKYEKEFSRSAAFPLSDVKRISKAFSGAQPGSWTDRLLPGKRRSSHPTFVGHHLTVNDVVCTIIADVINDELDRRPDEPGAWEAVKRLARKVGPNPIGIMIPISIRSPGDWSMKNLSTGSIAYLPTTKGLPRNAKSMHRRLHASRRGLNVLKNSLLPKLAFYGIQLTGQLPVLFPVPFGLLPAVRWNPLRPISRLVTEFVLCSFTAVVTNVPCPSRRRIKLAGQEVVQWTASPPQAGKGTLGIGICSYAGEVSVCITADRVEGSLGVARRLTQSFEKRWRDYVDVAEAVIQEAEGGGGGGGSNKDKTT</sequence>
<organism evidence="12 13">
    <name type="scientific">Pseudozyma flocculosa PF-1</name>
    <dbReference type="NCBI Taxonomy" id="1277687"/>
    <lineage>
        <taxon>Eukaryota</taxon>
        <taxon>Fungi</taxon>
        <taxon>Dikarya</taxon>
        <taxon>Basidiomycota</taxon>
        <taxon>Ustilaginomycotina</taxon>
        <taxon>Ustilaginomycetes</taxon>
        <taxon>Ustilaginales</taxon>
        <taxon>Ustilaginaceae</taxon>
        <taxon>Pseudozyma</taxon>
    </lineage>
</organism>
<comment type="similarity">
    <text evidence="5">In the N-terminal section; belongs to the long-chain O-acyltransferase family.</text>
</comment>
<dbReference type="Pfam" id="PF03007">
    <property type="entry name" value="WS_DGAT_cat"/>
    <property type="match status" value="1"/>
</dbReference>
<dbReference type="GO" id="GO:0005886">
    <property type="term" value="C:plasma membrane"/>
    <property type="evidence" value="ECO:0007669"/>
    <property type="project" value="TreeGrafter"/>
</dbReference>
<dbReference type="GO" id="GO:0019432">
    <property type="term" value="P:triglyceride biosynthetic process"/>
    <property type="evidence" value="ECO:0007669"/>
    <property type="project" value="UniProtKB-UniPathway"/>
</dbReference>
<dbReference type="AlphaFoldDB" id="A0A061H9W7"/>
<feature type="domain" description="O-acyltransferase WSD1 C-terminal" evidence="11">
    <location>
        <begin position="593"/>
        <end position="659"/>
    </location>
</feature>
<evidence type="ECO:0000256" key="1">
    <source>
        <dbReference type="ARBA" id="ARBA00004771"/>
    </source>
</evidence>
<dbReference type="GeneID" id="19317019"/>
<comment type="pathway">
    <text evidence="2">Lipid metabolism.</text>
</comment>
<evidence type="ECO:0000256" key="5">
    <source>
        <dbReference type="ARBA" id="ARBA00024360"/>
    </source>
</evidence>